<dbReference type="Pfam" id="PF15296">
    <property type="entry name" value="Codanin-1_C"/>
    <property type="match status" value="1"/>
</dbReference>
<dbReference type="InterPro" id="IPR040031">
    <property type="entry name" value="Codanin-1"/>
</dbReference>
<gene>
    <name evidence="4" type="primary">LOC113206607</name>
</gene>
<dbReference type="GO" id="GO:0006325">
    <property type="term" value="P:chromatin organization"/>
    <property type="evidence" value="ECO:0007669"/>
    <property type="project" value="TreeGrafter"/>
</dbReference>
<protein>
    <submittedName>
        <fullName evidence="4">Codanin-1</fullName>
    </submittedName>
</protein>
<dbReference type="RefSeq" id="XP_026278547.1">
    <property type="nucleotide sequence ID" value="XM_026422762.2"/>
</dbReference>
<dbReference type="KEGG" id="foc:113206607"/>
<name>A0A6J1SBY1_FRAOC</name>
<evidence type="ECO:0000313" key="4">
    <source>
        <dbReference type="RefSeq" id="XP_026278547.1"/>
    </source>
</evidence>
<dbReference type="OrthoDB" id="20982at2759"/>
<sequence>MAEEVLLEILEGNIPLEEVLVWISNDTCGPALQNKINCSRSDLVLCILNLLRDSTARAWLPSNTFQSPLKSVSKSKFNSSNRRSSPLRSLDKKSARRVELFPKVEAQSSIKINHNETDSYISKGESWNTGTGTSLANFSTPRKDTCGKWPSSRPKGEENPFLVAEENGPMTSSPFSTTDVTLESSPQFTPINKRVQAFKSAERRSPPVPVNLSDNQFKTPTRSNGVCLGDFLIKSSKSSQSKKRFSQSPTTSPITSQDVSPIELVNSNSLKKKHRRRINPTKVSLENPPSSPQCGFQNIPPFGTASGNVPETTLFQAPVSIEPVGASHSFSEERNLLKQERLKLQNLGESTITQAATANSGGSSKVALPKMVVVADPAKVTYFEQLSKISEIYSCVLNANLIPNLMSELYFVVSLLVIRTDSEVEEKDSAMSNLEDHVSNVSLEPKDGDKPVFDSVDEFLSPIKKKRLPLKEMCANHYFYSVHNCVFFATHVLLNQINVLCNLDRITLKFLLDSERIALFSPELKKELFSLYSSCSSKNSVPQGLVSIKAVANVSFQSETDNSSNFPSAQCFSNFRKQRDGFYELLRVWEANHLKQGWCFATSLGSRVRSVVQLCSDPVNLMHFARLFRLQLMSTVSGGSKNSDEGFESLQFLEELKGVDPEKLNRLRDRLVTSYKSSGPRPAPAFPGPQEFYRDFIISSSHSSFIQHLQDSIISHLLELDQTLFLASDTEDSDLTVDGTTRQNYLSSVISMRLLAKFLGLIVFLPYSRSESNLPQNILDTEVLVRSKVMPPVSIMKCITEALKTQRLTVTIPWVVKFLGMMDSVSCALPVYQAALQLLLHLYSALRQGGCGELFGKKIVLPPQNVLLLRLSLGWLFEAPFIQENFFFSWCFNLDESLTLMTLDVDTSHSEHSFRALETSDILSVSSTTTPPVDALNLVDCEVLYALCPFLLELRALMASIPSDCALGGSVRHITPVSAGSMLSASSDLSGKQLELKLEDSFFHGLPASVHRTVEFVVERVTSSCVKYICNIWLPGLKQKGLLKLRDKIRSYRSDPDSEIDSSAIQSELKKEIATIVEQVALDLKARCRFGVGEFCSAKCKGALLSLLPEESLSMPVCDMCVSIASRMSEERVINWMQSHATLSLYSKDLQTEVEKYLKNRERIETVATAKTSHVAPGANALWKHDDSAPSPCAVLQPLKLMVCDILNGQDVSREEVYNILDKMELCVTRRQDVVPAAERILALLSVDLVISLVCHNPRLVDSSLLSRLISLWKLDALRPVEDGLARLVCPRNMLLLAQSSHPTRLVWEKLAEVVAAVLKANLVTPDLVENQCLAIMQQEWPQNILRCFAMCMNEVVRQYQKQKDVDYKFVLLLEWLAETMAQMDYFPHL</sequence>
<dbReference type="Proteomes" id="UP000504606">
    <property type="component" value="Unplaced"/>
</dbReference>
<feature type="domain" description="Codanin-1 C-terminal" evidence="2">
    <location>
        <begin position="934"/>
        <end position="1045"/>
    </location>
</feature>
<feature type="compositionally biased region" description="Low complexity" evidence="1">
    <location>
        <begin position="70"/>
        <end position="88"/>
    </location>
</feature>
<feature type="compositionally biased region" description="Polar residues" evidence="1">
    <location>
        <begin position="169"/>
        <end position="184"/>
    </location>
</feature>
<dbReference type="PANTHER" id="PTHR28678:SF1">
    <property type="entry name" value="CODANIN-1"/>
    <property type="match status" value="1"/>
</dbReference>
<feature type="region of interest" description="Disordered" evidence="1">
    <location>
        <begin position="238"/>
        <end position="260"/>
    </location>
</feature>
<dbReference type="PANTHER" id="PTHR28678">
    <property type="entry name" value="CODANIN-1"/>
    <property type="match status" value="1"/>
</dbReference>
<evidence type="ECO:0000313" key="3">
    <source>
        <dbReference type="Proteomes" id="UP000504606"/>
    </source>
</evidence>
<keyword evidence="3" id="KW-1185">Reference proteome</keyword>
<accession>A0A6J1SBY1</accession>
<dbReference type="GO" id="GO:0005634">
    <property type="term" value="C:nucleus"/>
    <property type="evidence" value="ECO:0007669"/>
    <property type="project" value="TreeGrafter"/>
</dbReference>
<dbReference type="CTD" id="46719"/>
<reference evidence="4" key="1">
    <citation type="submission" date="2025-08" db="UniProtKB">
        <authorList>
            <consortium name="RefSeq"/>
        </authorList>
    </citation>
    <scope>IDENTIFICATION</scope>
    <source>
        <tissue evidence="4">Whole organism</tissue>
    </source>
</reference>
<proteinExistence type="predicted"/>
<dbReference type="GeneID" id="113206607"/>
<evidence type="ECO:0000256" key="1">
    <source>
        <dbReference type="SAM" id="MobiDB-lite"/>
    </source>
</evidence>
<feature type="compositionally biased region" description="Low complexity" evidence="1">
    <location>
        <begin position="246"/>
        <end position="257"/>
    </location>
</feature>
<feature type="region of interest" description="Disordered" evidence="1">
    <location>
        <begin position="68"/>
        <end position="91"/>
    </location>
</feature>
<feature type="region of interest" description="Disordered" evidence="1">
    <location>
        <begin position="132"/>
        <end position="184"/>
    </location>
</feature>
<evidence type="ECO:0000259" key="2">
    <source>
        <dbReference type="Pfam" id="PF15296"/>
    </source>
</evidence>
<dbReference type="InterPro" id="IPR028171">
    <property type="entry name" value="Codanin-1_C"/>
</dbReference>
<organism evidence="3 4">
    <name type="scientific">Frankliniella occidentalis</name>
    <name type="common">Western flower thrips</name>
    <name type="synonym">Euthrips occidentalis</name>
    <dbReference type="NCBI Taxonomy" id="133901"/>
    <lineage>
        <taxon>Eukaryota</taxon>
        <taxon>Metazoa</taxon>
        <taxon>Ecdysozoa</taxon>
        <taxon>Arthropoda</taxon>
        <taxon>Hexapoda</taxon>
        <taxon>Insecta</taxon>
        <taxon>Pterygota</taxon>
        <taxon>Neoptera</taxon>
        <taxon>Paraneoptera</taxon>
        <taxon>Thysanoptera</taxon>
        <taxon>Terebrantia</taxon>
        <taxon>Thripoidea</taxon>
        <taxon>Thripidae</taxon>
        <taxon>Frankliniella</taxon>
    </lineage>
</organism>